<dbReference type="RefSeq" id="WP_306875182.1">
    <property type="nucleotide sequence ID" value="NZ_JAUSRB010000002.1"/>
</dbReference>
<organism evidence="1 2">
    <name type="scientific">Streptosporangium brasiliense</name>
    <dbReference type="NCBI Taxonomy" id="47480"/>
    <lineage>
        <taxon>Bacteria</taxon>
        <taxon>Bacillati</taxon>
        <taxon>Actinomycetota</taxon>
        <taxon>Actinomycetes</taxon>
        <taxon>Streptosporangiales</taxon>
        <taxon>Streptosporangiaceae</taxon>
        <taxon>Streptosporangium</taxon>
    </lineage>
</organism>
<comment type="caution">
    <text evidence="1">The sequence shown here is derived from an EMBL/GenBank/DDBJ whole genome shotgun (WGS) entry which is preliminary data.</text>
</comment>
<accession>A0ABT9RPE1</accession>
<gene>
    <name evidence="1" type="ORF">J2S55_009486</name>
</gene>
<reference evidence="1 2" key="1">
    <citation type="submission" date="2023-07" db="EMBL/GenBank/DDBJ databases">
        <title>Sequencing the genomes of 1000 actinobacteria strains.</title>
        <authorList>
            <person name="Klenk H.-P."/>
        </authorList>
    </citation>
    <scope>NUCLEOTIDE SEQUENCE [LARGE SCALE GENOMIC DNA]</scope>
    <source>
        <strain evidence="1 2">DSM 44109</strain>
    </source>
</reference>
<evidence type="ECO:0000313" key="1">
    <source>
        <dbReference type="EMBL" id="MDP9870220.1"/>
    </source>
</evidence>
<name>A0ABT9RPE1_9ACTN</name>
<evidence type="ECO:0000313" key="2">
    <source>
        <dbReference type="Proteomes" id="UP001230426"/>
    </source>
</evidence>
<dbReference type="Proteomes" id="UP001230426">
    <property type="component" value="Unassembled WGS sequence"/>
</dbReference>
<sequence length="138" mass="15487">MDELIAFLHVRLDEDEQAARLASEVYGKSWWWNPSYGLVQGDQDDSEATSIFAVGEETVAEVWSEVGTHTARNDPDRILREIEAKREILALYEGAQLSAQVSEGTILAGGTRVRRGAHKAVVQVLALPYSDYQERWKP</sequence>
<proteinExistence type="predicted"/>
<keyword evidence="2" id="KW-1185">Reference proteome</keyword>
<dbReference type="InterPro" id="IPR046193">
    <property type="entry name" value="DUF6221"/>
</dbReference>
<protein>
    <submittedName>
        <fullName evidence="1">Uncharacterized protein</fullName>
    </submittedName>
</protein>
<dbReference type="Pfam" id="PF19730">
    <property type="entry name" value="DUF6221"/>
    <property type="match status" value="1"/>
</dbReference>
<dbReference type="EMBL" id="JAUSRB010000002">
    <property type="protein sequence ID" value="MDP9870220.1"/>
    <property type="molecule type" value="Genomic_DNA"/>
</dbReference>